<reference evidence="2 3" key="1">
    <citation type="journal article" date="2015" name="Genome Announc.">
        <title>Expanding the biotechnology potential of lactobacilli through comparative genomics of 213 strains and associated genera.</title>
        <authorList>
            <person name="Sun Z."/>
            <person name="Harris H.M."/>
            <person name="McCann A."/>
            <person name="Guo C."/>
            <person name="Argimon S."/>
            <person name="Zhang W."/>
            <person name="Yang X."/>
            <person name="Jeffery I.B."/>
            <person name="Cooney J.C."/>
            <person name="Kagawa T.F."/>
            <person name="Liu W."/>
            <person name="Song Y."/>
            <person name="Salvetti E."/>
            <person name="Wrobel A."/>
            <person name="Rasinkangas P."/>
            <person name="Parkhill J."/>
            <person name="Rea M.C."/>
            <person name="O'Sullivan O."/>
            <person name="Ritari J."/>
            <person name="Douillard F.P."/>
            <person name="Paul Ross R."/>
            <person name="Yang R."/>
            <person name="Briner A.E."/>
            <person name="Felis G.E."/>
            <person name="de Vos W.M."/>
            <person name="Barrangou R."/>
            <person name="Klaenhammer T.R."/>
            <person name="Caufield P.W."/>
            <person name="Cui Y."/>
            <person name="Zhang H."/>
            <person name="O'Toole P.W."/>
        </authorList>
    </citation>
    <scope>NUCLEOTIDE SEQUENCE [LARGE SCALE GENOMIC DNA]</scope>
    <source>
        <strain evidence="2 3">DSM 23365</strain>
    </source>
</reference>
<gene>
    <name evidence="2" type="ORF">FD14_GL000206</name>
</gene>
<dbReference type="CDD" id="cd04301">
    <property type="entry name" value="NAT_SF"/>
    <property type="match status" value="1"/>
</dbReference>
<evidence type="ECO:0000259" key="1">
    <source>
        <dbReference type="PROSITE" id="PS51186"/>
    </source>
</evidence>
<dbReference type="Proteomes" id="UP000051442">
    <property type="component" value="Unassembled WGS sequence"/>
</dbReference>
<dbReference type="PATRIC" id="fig|1423804.4.peg.225"/>
<dbReference type="EMBL" id="AYZM01000061">
    <property type="protein sequence ID" value="KRN25798.1"/>
    <property type="molecule type" value="Genomic_DNA"/>
</dbReference>
<dbReference type="GO" id="GO:0016747">
    <property type="term" value="F:acyltransferase activity, transferring groups other than amino-acyl groups"/>
    <property type="evidence" value="ECO:0007669"/>
    <property type="project" value="InterPro"/>
</dbReference>
<comment type="caution">
    <text evidence="2">The sequence shown here is derived from an EMBL/GenBank/DDBJ whole genome shotgun (WGS) entry which is preliminary data.</text>
</comment>
<protein>
    <recommendedName>
        <fullName evidence="1">N-acetyltransferase domain-containing protein</fullName>
    </recommendedName>
</protein>
<evidence type="ECO:0000313" key="3">
    <source>
        <dbReference type="Proteomes" id="UP000051442"/>
    </source>
</evidence>
<dbReference type="OrthoDB" id="2329953at2"/>
<dbReference type="RefSeq" id="WP_054736755.1">
    <property type="nucleotide sequence ID" value="NZ_AYZM01000061.1"/>
</dbReference>
<dbReference type="InterPro" id="IPR000182">
    <property type="entry name" value="GNAT_dom"/>
</dbReference>
<dbReference type="AlphaFoldDB" id="A0A0R2FE24"/>
<dbReference type="InterPro" id="IPR016181">
    <property type="entry name" value="Acyl_CoA_acyltransferase"/>
</dbReference>
<feature type="domain" description="N-acetyltransferase" evidence="1">
    <location>
        <begin position="1"/>
        <end position="141"/>
    </location>
</feature>
<dbReference type="Gene3D" id="3.40.630.30">
    <property type="match status" value="1"/>
</dbReference>
<dbReference type="Pfam" id="PF00583">
    <property type="entry name" value="Acetyltransf_1"/>
    <property type="match status" value="1"/>
</dbReference>
<sequence length="141" mass="16682">MPDKISYISDLHQYQFQSDANFEWPVIANHADRLLLGYFKETKLIGLLAFERKVDDFYNWIVDLEIKKDYQGRGYGSKLLATVMLDAFQQGFDGFVVLQTKTNGVERYYEHLGGIRYTFSRIRFETDSSRKIVYKYLHQEV</sequence>
<accession>A0A0R2FE24</accession>
<evidence type="ECO:0000313" key="2">
    <source>
        <dbReference type="EMBL" id="KRN25798.1"/>
    </source>
</evidence>
<dbReference type="STRING" id="1423804.FD14_GL000206"/>
<dbReference type="SUPFAM" id="SSF55729">
    <property type="entry name" value="Acyl-CoA N-acyltransferases (Nat)"/>
    <property type="match status" value="1"/>
</dbReference>
<dbReference type="PROSITE" id="PS51186">
    <property type="entry name" value="GNAT"/>
    <property type="match status" value="1"/>
</dbReference>
<keyword evidence="3" id="KW-1185">Reference proteome</keyword>
<name>A0A0R2FE24_9LACO</name>
<organism evidence="2 3">
    <name type="scientific">Secundilactobacillus similis DSM 23365 = JCM 2765</name>
    <dbReference type="NCBI Taxonomy" id="1423804"/>
    <lineage>
        <taxon>Bacteria</taxon>
        <taxon>Bacillati</taxon>
        <taxon>Bacillota</taxon>
        <taxon>Bacilli</taxon>
        <taxon>Lactobacillales</taxon>
        <taxon>Lactobacillaceae</taxon>
        <taxon>Secundilactobacillus</taxon>
    </lineage>
</organism>
<proteinExistence type="predicted"/>